<dbReference type="Proteomes" id="UP000475862">
    <property type="component" value="Unassembled WGS sequence"/>
</dbReference>
<organism evidence="1 2">
    <name type="scientific">Aphis glycines</name>
    <name type="common">Soybean aphid</name>
    <dbReference type="NCBI Taxonomy" id="307491"/>
    <lineage>
        <taxon>Eukaryota</taxon>
        <taxon>Metazoa</taxon>
        <taxon>Ecdysozoa</taxon>
        <taxon>Arthropoda</taxon>
        <taxon>Hexapoda</taxon>
        <taxon>Insecta</taxon>
        <taxon>Pterygota</taxon>
        <taxon>Neoptera</taxon>
        <taxon>Paraneoptera</taxon>
        <taxon>Hemiptera</taxon>
        <taxon>Sternorrhyncha</taxon>
        <taxon>Aphidomorpha</taxon>
        <taxon>Aphidoidea</taxon>
        <taxon>Aphididae</taxon>
        <taxon>Aphidini</taxon>
        <taxon>Aphis</taxon>
        <taxon>Aphis</taxon>
    </lineage>
</organism>
<name>A0A6G0T3Z3_APHGL</name>
<proteinExistence type="predicted"/>
<keyword evidence="2" id="KW-1185">Reference proteome</keyword>
<dbReference type="AlphaFoldDB" id="A0A6G0T3Z3"/>
<evidence type="ECO:0000313" key="2">
    <source>
        <dbReference type="Proteomes" id="UP000475862"/>
    </source>
</evidence>
<gene>
    <name evidence="1" type="ORF">AGLY_014300</name>
</gene>
<comment type="caution">
    <text evidence="1">The sequence shown here is derived from an EMBL/GenBank/DDBJ whole genome shotgun (WGS) entry which is preliminary data.</text>
</comment>
<reference evidence="1 2" key="1">
    <citation type="submission" date="2019-08" db="EMBL/GenBank/DDBJ databases">
        <title>The genome of the soybean aphid Biotype 1, its phylome, world population structure and adaptation to the North American continent.</title>
        <authorList>
            <person name="Giordano R."/>
            <person name="Donthu R.K."/>
            <person name="Hernandez A.G."/>
            <person name="Wright C.L."/>
            <person name="Zimin A.V."/>
        </authorList>
    </citation>
    <scope>NUCLEOTIDE SEQUENCE [LARGE SCALE GENOMIC DNA]</scope>
    <source>
        <tissue evidence="1">Whole aphids</tissue>
    </source>
</reference>
<protein>
    <submittedName>
        <fullName evidence="1">Uncharacterized protein</fullName>
    </submittedName>
</protein>
<accession>A0A6G0T3Z3</accession>
<dbReference type="EMBL" id="VYZN01000061">
    <property type="protein sequence ID" value="KAE9525232.1"/>
    <property type="molecule type" value="Genomic_DNA"/>
</dbReference>
<evidence type="ECO:0000313" key="1">
    <source>
        <dbReference type="EMBL" id="KAE9525232.1"/>
    </source>
</evidence>
<sequence>MKLDPGIKSYVNLVQCTTAAIEISEEIGCGPDPVKIRSFYFQNNRELEYNKIKKRCSNFSKLSIFKRPVYPDNKKMICILDFRRSLSLHYFYSAPKVKSYKIVFTLLTKIPKWLDLYNYVYEIIKRNSQQINIPILKLNNQPIISSKKILAIEAKQELNLTHYNQYNFISKT</sequence>